<comment type="caution">
    <text evidence="2">The sequence shown here is derived from an EMBL/GenBank/DDBJ whole genome shotgun (WGS) entry which is preliminary data.</text>
</comment>
<keyword evidence="1" id="KW-0472">Membrane</keyword>
<feature type="transmembrane region" description="Helical" evidence="1">
    <location>
        <begin position="217"/>
        <end position="238"/>
    </location>
</feature>
<evidence type="ECO:0000313" key="2">
    <source>
        <dbReference type="EMBL" id="MBQ0935717.1"/>
    </source>
</evidence>
<proteinExistence type="predicted"/>
<keyword evidence="1" id="KW-0812">Transmembrane</keyword>
<keyword evidence="1" id="KW-1133">Transmembrane helix</keyword>
<name>A0ABS5DX42_9BURK</name>
<feature type="transmembrane region" description="Helical" evidence="1">
    <location>
        <begin position="21"/>
        <end position="41"/>
    </location>
</feature>
<dbReference type="Proteomes" id="UP000672097">
    <property type="component" value="Unassembled WGS sequence"/>
</dbReference>
<feature type="transmembrane region" description="Helical" evidence="1">
    <location>
        <begin position="53"/>
        <end position="73"/>
    </location>
</feature>
<keyword evidence="3" id="KW-1185">Reference proteome</keyword>
<dbReference type="EMBL" id="JAGQDG010000003">
    <property type="protein sequence ID" value="MBQ0935717.1"/>
    <property type="molecule type" value="Genomic_DNA"/>
</dbReference>
<evidence type="ECO:0008006" key="4">
    <source>
        <dbReference type="Google" id="ProtNLM"/>
    </source>
</evidence>
<gene>
    <name evidence="2" type="ORF">KAK11_10280</name>
</gene>
<protein>
    <recommendedName>
        <fullName evidence="4">MotA/TolQ/ExbB proton channel domain-containing protein</fullName>
    </recommendedName>
</protein>
<feature type="transmembrane region" description="Helical" evidence="1">
    <location>
        <begin position="152"/>
        <end position="170"/>
    </location>
</feature>
<organism evidence="2 3">
    <name type="scientific">Ideonella paludis</name>
    <dbReference type="NCBI Taxonomy" id="1233411"/>
    <lineage>
        <taxon>Bacteria</taxon>
        <taxon>Pseudomonadati</taxon>
        <taxon>Pseudomonadota</taxon>
        <taxon>Betaproteobacteria</taxon>
        <taxon>Burkholderiales</taxon>
        <taxon>Sphaerotilaceae</taxon>
        <taxon>Ideonella</taxon>
    </lineage>
</organism>
<evidence type="ECO:0000313" key="3">
    <source>
        <dbReference type="Proteomes" id="UP000672097"/>
    </source>
</evidence>
<evidence type="ECO:0000256" key="1">
    <source>
        <dbReference type="SAM" id="Phobius"/>
    </source>
</evidence>
<dbReference type="RefSeq" id="WP_210808895.1">
    <property type="nucleotide sequence ID" value="NZ_JAGQDG010000003.1"/>
</dbReference>
<accession>A0ABS5DX42</accession>
<reference evidence="2 3" key="1">
    <citation type="submission" date="2021-04" db="EMBL/GenBank/DDBJ databases">
        <title>The genome sequence of type strain Ideonella paludis KCTC 32238.</title>
        <authorList>
            <person name="Liu Y."/>
        </authorList>
    </citation>
    <scope>NUCLEOTIDE SEQUENCE [LARGE SCALE GENOMIC DNA]</scope>
    <source>
        <strain evidence="2 3">KCTC 32238</strain>
    </source>
</reference>
<sequence length="440" mass="47348">MELSASPQPVVAAAKGSLSRLYAVMIWAPMLAVVAGAASFWHFVSFAFTSSPALNGLILTVMLWGAITMLLHVRSAYQEDKVFFAGVDWLKRGVWSDEPPPRLGPKAYVQGMLERLEKLGLGHQVYVQSAAMEPELDALGHHFEKKQELSQFLVGLMVGLGLLGTFIGLLETLIATSGLIATIANGVGGSGGGGGMESEFARIVGGLQKPLEAMGTAFSASMFGLVGSIMLGFQMILVRKTEAALIDNIREEVLSLAEKTKVNANVEITERFLANLLADVMEQHRKSEESMLQITDKLSALLPRIEQASEVNSTLARAMLKQVESADKTAAVLGQFTQAVPLMAQVAQASQAVHAEVLQTRVMLDDMAAHLPGQEDLSAKLSHNLRAVQEMAANLGKSQSALRDLTTEVRLQGDVAKRLDATLWNSEKNALKHMLDSATS</sequence>